<name>A0ABR4K332_9EURO</name>
<comment type="caution">
    <text evidence="3">The sequence shown here is derived from an EMBL/GenBank/DDBJ whole genome shotgun (WGS) entry which is preliminary data.</text>
</comment>
<dbReference type="InterPro" id="IPR027417">
    <property type="entry name" value="P-loop_NTPase"/>
</dbReference>
<dbReference type="InterPro" id="IPR045063">
    <property type="entry name" value="Dynamin_N"/>
</dbReference>
<dbReference type="PANTHER" id="PTHR11566">
    <property type="entry name" value="DYNAMIN"/>
    <property type="match status" value="1"/>
</dbReference>
<keyword evidence="4" id="KW-1185">Reference proteome</keyword>
<dbReference type="InterPro" id="IPR022812">
    <property type="entry name" value="Dynamin"/>
</dbReference>
<dbReference type="PANTHER" id="PTHR11566:SF21">
    <property type="entry name" value="DYNAMIN RELATED PROTEIN 1, ISOFORM A"/>
    <property type="match status" value="1"/>
</dbReference>
<dbReference type="SUPFAM" id="SSF52540">
    <property type="entry name" value="P-loop containing nucleoside triphosphate hydrolases"/>
    <property type="match status" value="1"/>
</dbReference>
<evidence type="ECO:0000259" key="2">
    <source>
        <dbReference type="PROSITE" id="PS51388"/>
    </source>
</evidence>
<dbReference type="SMART" id="SM00053">
    <property type="entry name" value="DYNc"/>
    <property type="match status" value="1"/>
</dbReference>
<dbReference type="Proteomes" id="UP001610446">
    <property type="component" value="Unassembled WGS sequence"/>
</dbReference>
<gene>
    <name evidence="3" type="ORF">BJY01DRAFT_234510</name>
</gene>
<keyword evidence="1" id="KW-1133">Transmembrane helix</keyword>
<dbReference type="InterPro" id="IPR001401">
    <property type="entry name" value="Dynamin_GTPase"/>
</dbReference>
<organism evidence="3 4">
    <name type="scientific">Aspergillus pseudoustus</name>
    <dbReference type="NCBI Taxonomy" id="1810923"/>
    <lineage>
        <taxon>Eukaryota</taxon>
        <taxon>Fungi</taxon>
        <taxon>Dikarya</taxon>
        <taxon>Ascomycota</taxon>
        <taxon>Pezizomycotina</taxon>
        <taxon>Eurotiomycetes</taxon>
        <taxon>Eurotiomycetidae</taxon>
        <taxon>Eurotiales</taxon>
        <taxon>Aspergillaceae</taxon>
        <taxon>Aspergillus</taxon>
        <taxon>Aspergillus subgen. Nidulantes</taxon>
    </lineage>
</organism>
<dbReference type="Gene3D" id="3.40.50.300">
    <property type="entry name" value="P-loop containing nucleotide triphosphate hydrolases"/>
    <property type="match status" value="1"/>
</dbReference>
<dbReference type="PRINTS" id="PR00195">
    <property type="entry name" value="DYNAMIN"/>
</dbReference>
<evidence type="ECO:0000256" key="1">
    <source>
        <dbReference type="SAM" id="Phobius"/>
    </source>
</evidence>
<protein>
    <recommendedName>
        <fullName evidence="2">GED domain-containing protein</fullName>
    </recommendedName>
</protein>
<dbReference type="Pfam" id="PF00350">
    <property type="entry name" value="Dynamin_N"/>
    <property type="match status" value="1"/>
</dbReference>
<reference evidence="3 4" key="1">
    <citation type="submission" date="2024-07" db="EMBL/GenBank/DDBJ databases">
        <title>Section-level genome sequencing and comparative genomics of Aspergillus sections Usti and Cavernicolus.</title>
        <authorList>
            <consortium name="Lawrence Berkeley National Laboratory"/>
            <person name="Nybo J.L."/>
            <person name="Vesth T.C."/>
            <person name="Theobald S."/>
            <person name="Frisvad J.C."/>
            <person name="Larsen T.O."/>
            <person name="Kjaerboelling I."/>
            <person name="Rothschild-Mancinelli K."/>
            <person name="Lyhne E.K."/>
            <person name="Kogle M.E."/>
            <person name="Barry K."/>
            <person name="Clum A."/>
            <person name="Na H."/>
            <person name="Ledsgaard L."/>
            <person name="Lin J."/>
            <person name="Lipzen A."/>
            <person name="Kuo A."/>
            <person name="Riley R."/>
            <person name="Mondo S."/>
            <person name="Labutti K."/>
            <person name="Haridas S."/>
            <person name="Pangalinan J."/>
            <person name="Salamov A.A."/>
            <person name="Simmons B.A."/>
            <person name="Magnuson J.K."/>
            <person name="Chen J."/>
            <person name="Drula E."/>
            <person name="Henrissat B."/>
            <person name="Wiebenga A."/>
            <person name="Lubbers R.J."/>
            <person name="Gomes A.C."/>
            <person name="Makela M.R."/>
            <person name="Stajich J."/>
            <person name="Grigoriev I.V."/>
            <person name="Mortensen U.H."/>
            <person name="De Vries R.P."/>
            <person name="Baker S.E."/>
            <person name="Andersen M.R."/>
        </authorList>
    </citation>
    <scope>NUCLEOTIDE SEQUENCE [LARGE SCALE GENOMIC DNA]</scope>
    <source>
        <strain evidence="3 4">CBS 123904</strain>
    </source>
</reference>
<accession>A0ABR4K332</accession>
<dbReference type="PROSITE" id="PS51388">
    <property type="entry name" value="GED"/>
    <property type="match status" value="1"/>
</dbReference>
<evidence type="ECO:0000313" key="3">
    <source>
        <dbReference type="EMBL" id="KAL2846710.1"/>
    </source>
</evidence>
<dbReference type="EMBL" id="JBFXLU010000061">
    <property type="protein sequence ID" value="KAL2846710.1"/>
    <property type="molecule type" value="Genomic_DNA"/>
</dbReference>
<proteinExistence type="predicted"/>
<sequence length="506" mass="57723">MVAYNLEESKALADPALLDKIDKLFKCNVGEYIIFRRAEGGERKISALIIPGPDINNEEHISRLKEWAFNNIQSLSPASFLRMIKEVHDLMGLSITKDDGLPMFSKSVLKLEICGLTKDYLSVINIPDNKTMVQDMVHGYIKNPRSIILTVVPVNIDIITQEIIKMARELDPEGERTLGVITKPDLVDKGTETKLGWVILRNPGQIEMQDGNPDRGNLEEKLCSQHLWTLCTYLQEIVTVNAWQAFPLYQVCLEIGKRLRSSLEALQALGIENDIFIENMAWWGHEFNFGVYDKEVLDIPKSTYSDDLLNIKLLGPFQYQESWGFEIGIFNPILLSTIMKKQLLKWTALVNGYISNLVVIVHSFIVTALNLACLDTQLLDRYKKAVDKVEFLLHKCQEEWHVSKIEEKAFDNCLYGKVVRVEDLAYQQHISNMTYTVQDISDILCSYYKVARKRFVDNICMQAAGYYLVNGPETPMKLFSPLLVTCLTSEQLEEIAGEDALLKQKQ</sequence>
<keyword evidence="1" id="KW-0812">Transmembrane</keyword>
<feature type="transmembrane region" description="Helical" evidence="1">
    <location>
        <begin position="353"/>
        <end position="374"/>
    </location>
</feature>
<evidence type="ECO:0000313" key="4">
    <source>
        <dbReference type="Proteomes" id="UP001610446"/>
    </source>
</evidence>
<feature type="domain" description="GED" evidence="2">
    <location>
        <begin position="437"/>
        <end position="506"/>
    </location>
</feature>
<dbReference type="InterPro" id="IPR020850">
    <property type="entry name" value="GED_dom"/>
</dbReference>
<keyword evidence="1" id="KW-0472">Membrane</keyword>